<keyword evidence="1" id="KW-0812">Transmembrane</keyword>
<reference evidence="2 3" key="1">
    <citation type="submission" date="2018-10" db="EMBL/GenBank/DDBJ databases">
        <title>Draft genome sequence of Bacillus salarius IM0101, isolated from a hypersaline soil in Inner Mongolia, China.</title>
        <authorList>
            <person name="Yamprayoonswat W."/>
            <person name="Boonvisut S."/>
            <person name="Jumpathong W."/>
            <person name="Sittihan S."/>
            <person name="Ruangsuj P."/>
            <person name="Wanthongcharoen S."/>
            <person name="Thongpramul N."/>
            <person name="Pimmason S."/>
            <person name="Yu B."/>
            <person name="Yasawong M."/>
        </authorList>
    </citation>
    <scope>NUCLEOTIDE SEQUENCE [LARGE SCALE GENOMIC DNA]</scope>
    <source>
        <strain evidence="2 3">IM0101</strain>
    </source>
</reference>
<accession>A0A3R9R7I9</accession>
<feature type="non-terminal residue" evidence="2">
    <location>
        <position position="78"/>
    </location>
</feature>
<dbReference type="Proteomes" id="UP000275076">
    <property type="component" value="Unassembled WGS sequence"/>
</dbReference>
<sequence length="78" mass="8885">MEPKAAGLIIFGTMIFMTVIFLAVIVAASRKENADEGRANDRIFEKYPIHGRYGTYKVVIEERELPSTARMIIYVFSK</sequence>
<protein>
    <submittedName>
        <fullName evidence="2">Uncharacterized protein</fullName>
    </submittedName>
</protein>
<evidence type="ECO:0000313" key="2">
    <source>
        <dbReference type="EMBL" id="RSL28894.1"/>
    </source>
</evidence>
<keyword evidence="3" id="KW-1185">Reference proteome</keyword>
<comment type="caution">
    <text evidence="2">The sequence shown here is derived from an EMBL/GenBank/DDBJ whole genome shotgun (WGS) entry which is preliminary data.</text>
</comment>
<evidence type="ECO:0000313" key="3">
    <source>
        <dbReference type="Proteomes" id="UP000275076"/>
    </source>
</evidence>
<organism evidence="2 3">
    <name type="scientific">Salibacterium salarium</name>
    <dbReference type="NCBI Taxonomy" id="284579"/>
    <lineage>
        <taxon>Bacteria</taxon>
        <taxon>Bacillati</taxon>
        <taxon>Bacillota</taxon>
        <taxon>Bacilli</taxon>
        <taxon>Bacillales</taxon>
        <taxon>Bacillaceae</taxon>
    </lineage>
</organism>
<evidence type="ECO:0000256" key="1">
    <source>
        <dbReference type="SAM" id="Phobius"/>
    </source>
</evidence>
<dbReference type="RefSeq" id="WP_143006059.1">
    <property type="nucleotide sequence ID" value="NZ_RBVX01000124.1"/>
</dbReference>
<name>A0A3R9R7I9_9BACI</name>
<keyword evidence="1" id="KW-1133">Transmembrane helix</keyword>
<proteinExistence type="predicted"/>
<feature type="transmembrane region" description="Helical" evidence="1">
    <location>
        <begin position="6"/>
        <end position="28"/>
    </location>
</feature>
<dbReference type="AlphaFoldDB" id="A0A3R9R7I9"/>
<dbReference type="EMBL" id="RBVX01000124">
    <property type="protein sequence ID" value="RSL28894.1"/>
    <property type="molecule type" value="Genomic_DNA"/>
</dbReference>
<keyword evidence="1" id="KW-0472">Membrane</keyword>
<gene>
    <name evidence="2" type="ORF">D7Z54_34115</name>
</gene>